<sequence>MADQSDAVSWYTLEGTRISPKRMTVDTGSAEFEIGRDVNPVEYMLGSVAGCLNSTGTMVARDMDIDIESLAVTVEGGVDYAAYKGEETDARPGFQGLEVDLEVEADATDDELEAWLEGVESRCPITDNVENETGIDVSLTSI</sequence>
<dbReference type="EMBL" id="JAOPJZ010000044">
    <property type="protein sequence ID" value="MCU4754444.1"/>
    <property type="molecule type" value="Genomic_DNA"/>
</dbReference>
<evidence type="ECO:0000313" key="2">
    <source>
        <dbReference type="Proteomes" id="UP001321047"/>
    </source>
</evidence>
<dbReference type="SUPFAM" id="SSF82784">
    <property type="entry name" value="OsmC-like"/>
    <property type="match status" value="1"/>
</dbReference>
<dbReference type="PANTHER" id="PTHR35368:SF1">
    <property type="entry name" value="HYDROPEROXIDE REDUCTASE"/>
    <property type="match status" value="1"/>
</dbReference>
<keyword evidence="2" id="KW-1185">Reference proteome</keyword>
<reference evidence="1 2" key="1">
    <citation type="submission" date="2022-09" db="EMBL/GenBank/DDBJ databases">
        <title>Enrichment on poylsaccharides allowed isolation of novel metabolic and taxonomic groups of Haloarchaea.</title>
        <authorList>
            <person name="Sorokin D.Y."/>
            <person name="Elcheninov A.G."/>
            <person name="Khizhniak T.V."/>
            <person name="Kolganova T.V."/>
            <person name="Kublanov I.V."/>
        </authorList>
    </citation>
    <scope>NUCLEOTIDE SEQUENCE [LARGE SCALE GENOMIC DNA]</scope>
    <source>
        <strain evidence="1 2">AArc-curdl1</strain>
    </source>
</reference>
<dbReference type="InterPro" id="IPR052924">
    <property type="entry name" value="OsmC/Ohr_hydroprdx_reductase"/>
</dbReference>
<dbReference type="Proteomes" id="UP001321047">
    <property type="component" value="Unassembled WGS sequence"/>
</dbReference>
<dbReference type="Gene3D" id="3.30.300.20">
    <property type="match status" value="1"/>
</dbReference>
<name>A0AAP2ZED4_9EURY</name>
<organism evidence="1 2">
    <name type="scientific">Natronosalvus hydrolyticus</name>
    <dbReference type="NCBI Taxonomy" id="2979988"/>
    <lineage>
        <taxon>Archaea</taxon>
        <taxon>Methanobacteriati</taxon>
        <taxon>Methanobacteriota</taxon>
        <taxon>Stenosarchaea group</taxon>
        <taxon>Halobacteria</taxon>
        <taxon>Halobacteriales</taxon>
        <taxon>Natrialbaceae</taxon>
        <taxon>Natronosalvus</taxon>
    </lineage>
</organism>
<dbReference type="PANTHER" id="PTHR35368">
    <property type="entry name" value="HYDROPEROXIDE REDUCTASE"/>
    <property type="match status" value="1"/>
</dbReference>
<proteinExistence type="predicted"/>
<evidence type="ECO:0000313" key="1">
    <source>
        <dbReference type="EMBL" id="MCU4754444.1"/>
    </source>
</evidence>
<dbReference type="InterPro" id="IPR003718">
    <property type="entry name" value="OsmC/Ohr_fam"/>
</dbReference>
<dbReference type="InterPro" id="IPR036102">
    <property type="entry name" value="OsmC/Ohrsf"/>
</dbReference>
<dbReference type="AlphaFoldDB" id="A0AAP2ZED4"/>
<dbReference type="Pfam" id="PF02566">
    <property type="entry name" value="OsmC"/>
    <property type="match status" value="1"/>
</dbReference>
<comment type="caution">
    <text evidence="1">The sequence shown here is derived from an EMBL/GenBank/DDBJ whole genome shotgun (WGS) entry which is preliminary data.</text>
</comment>
<dbReference type="RefSeq" id="WP_342810743.1">
    <property type="nucleotide sequence ID" value="NZ_JAOPJZ010000044.1"/>
</dbReference>
<gene>
    <name evidence="1" type="ORF">OB919_21160</name>
</gene>
<accession>A0AAP2ZED4</accession>
<protein>
    <submittedName>
        <fullName evidence="1">OsmC family protein</fullName>
    </submittedName>
</protein>
<dbReference type="InterPro" id="IPR015946">
    <property type="entry name" value="KH_dom-like_a/b"/>
</dbReference>